<dbReference type="GO" id="GO:0008964">
    <property type="term" value="F:phosphoenolpyruvate carboxylase activity"/>
    <property type="evidence" value="ECO:0007669"/>
    <property type="project" value="InterPro"/>
</dbReference>
<dbReference type="PANTHER" id="PTHR30523:SF6">
    <property type="entry name" value="PHOSPHOENOLPYRUVATE CARBOXYLASE"/>
    <property type="match status" value="1"/>
</dbReference>
<evidence type="ECO:0000313" key="3">
    <source>
        <dbReference type="EMBL" id="GAM63781.1"/>
    </source>
</evidence>
<organism evidence="3 4">
    <name type="scientific">Vibrio ishigakensis</name>
    <dbReference type="NCBI Taxonomy" id="1481914"/>
    <lineage>
        <taxon>Bacteria</taxon>
        <taxon>Pseudomonadati</taxon>
        <taxon>Pseudomonadota</taxon>
        <taxon>Gammaproteobacteria</taxon>
        <taxon>Vibrionales</taxon>
        <taxon>Vibrionaceae</taxon>
        <taxon>Vibrio</taxon>
    </lineage>
</organism>
<reference evidence="3 4" key="1">
    <citation type="submission" date="2015-01" db="EMBL/GenBank/DDBJ databases">
        <title>Vibrio sp. C5 JCM 19232 whole genome shotgun sequence.</title>
        <authorList>
            <person name="Sawabe T."/>
            <person name="Meirelles P."/>
            <person name="Feng G."/>
            <person name="Sayaka M."/>
            <person name="Hattori M."/>
            <person name="Ohkuma M."/>
        </authorList>
    </citation>
    <scope>NUCLEOTIDE SEQUENCE [LARGE SCALE GENOMIC DNA]</scope>
    <source>
        <strain evidence="3 4">JCM19232</strain>
    </source>
</reference>
<dbReference type="InterPro" id="IPR021135">
    <property type="entry name" value="PEP_COase"/>
</dbReference>
<reference evidence="3 4" key="2">
    <citation type="submission" date="2015-01" db="EMBL/GenBank/DDBJ databases">
        <authorList>
            <consortium name="NBRP consortium"/>
            <person name="Sawabe T."/>
            <person name="Meirelles P."/>
            <person name="Feng G."/>
            <person name="Sayaka M."/>
            <person name="Hattori M."/>
            <person name="Ohkuma M."/>
        </authorList>
    </citation>
    <scope>NUCLEOTIDE SEQUENCE [LARGE SCALE GENOMIC DNA]</scope>
    <source>
        <strain evidence="3 4">JCM19232</strain>
    </source>
</reference>
<dbReference type="GO" id="GO:0006099">
    <property type="term" value="P:tricarboxylic acid cycle"/>
    <property type="evidence" value="ECO:0007669"/>
    <property type="project" value="InterPro"/>
</dbReference>
<comment type="function">
    <text evidence="1">Forms oxaloacetate, a four-carbon dicarboxylic acid source for the tricarboxylic acid cycle.</text>
</comment>
<dbReference type="GO" id="GO:0005829">
    <property type="term" value="C:cytosol"/>
    <property type="evidence" value="ECO:0007669"/>
    <property type="project" value="TreeGrafter"/>
</dbReference>
<dbReference type="Pfam" id="PF00311">
    <property type="entry name" value="PEPcase"/>
    <property type="match status" value="1"/>
</dbReference>
<dbReference type="InterPro" id="IPR015813">
    <property type="entry name" value="Pyrv/PenolPyrv_kinase-like_dom"/>
</dbReference>
<proteinExistence type="predicted"/>
<dbReference type="GO" id="GO:0015977">
    <property type="term" value="P:carbon fixation"/>
    <property type="evidence" value="ECO:0007669"/>
    <property type="project" value="InterPro"/>
</dbReference>
<gene>
    <name evidence="3" type="ORF">JCM19232_2191</name>
</gene>
<dbReference type="SUPFAM" id="SSF51621">
    <property type="entry name" value="Phosphoenolpyruvate/pyruvate domain"/>
    <property type="match status" value="1"/>
</dbReference>
<comment type="caution">
    <text evidence="3">The sequence shown here is derived from an EMBL/GenBank/DDBJ whole genome shotgun (WGS) entry which is preliminary data.</text>
</comment>
<name>A0A0B8PBN2_9VIBR</name>
<dbReference type="Proteomes" id="UP000031670">
    <property type="component" value="Unassembled WGS sequence"/>
</dbReference>
<dbReference type="AlphaFoldDB" id="A0A0B8PBN2"/>
<protein>
    <recommendedName>
        <fullName evidence="2">Phosphoenolpyruvate carboxylase</fullName>
    </recommendedName>
</protein>
<dbReference type="PANTHER" id="PTHR30523">
    <property type="entry name" value="PHOSPHOENOLPYRUVATE CARBOXYLASE"/>
    <property type="match status" value="1"/>
</dbReference>
<dbReference type="EMBL" id="BBSA01000010">
    <property type="protein sequence ID" value="GAM63781.1"/>
    <property type="molecule type" value="Genomic_DNA"/>
</dbReference>
<evidence type="ECO:0000256" key="2">
    <source>
        <dbReference type="ARBA" id="ARBA00022419"/>
    </source>
</evidence>
<sequence length="77" mass="9142">MVLPAWLGAGEAIQYSIDQGHQKLLEEMCREWPFFSTRLGMLEMVFYKCSSEISKLYDQKLTDHHCGAWVIIYVRRW</sequence>
<accession>A0A0B8PBN2</accession>
<evidence type="ECO:0000256" key="1">
    <source>
        <dbReference type="ARBA" id="ARBA00003670"/>
    </source>
</evidence>
<evidence type="ECO:0000313" key="4">
    <source>
        <dbReference type="Proteomes" id="UP000031670"/>
    </source>
</evidence>
<keyword evidence="3" id="KW-0670">Pyruvate</keyword>